<gene>
    <name evidence="5" type="primary">LOC113851048</name>
</gene>
<organism evidence="4 5">
    <name type="scientific">Abrus precatorius</name>
    <name type="common">Indian licorice</name>
    <name type="synonym">Glycine abrus</name>
    <dbReference type="NCBI Taxonomy" id="3816"/>
    <lineage>
        <taxon>Eukaryota</taxon>
        <taxon>Viridiplantae</taxon>
        <taxon>Streptophyta</taxon>
        <taxon>Embryophyta</taxon>
        <taxon>Tracheophyta</taxon>
        <taxon>Spermatophyta</taxon>
        <taxon>Magnoliopsida</taxon>
        <taxon>eudicotyledons</taxon>
        <taxon>Gunneridae</taxon>
        <taxon>Pentapetalae</taxon>
        <taxon>rosids</taxon>
        <taxon>fabids</taxon>
        <taxon>Fabales</taxon>
        <taxon>Fabaceae</taxon>
        <taxon>Papilionoideae</taxon>
        <taxon>50 kb inversion clade</taxon>
        <taxon>NPAAA clade</taxon>
        <taxon>indigoferoid/millettioid clade</taxon>
        <taxon>Abreae</taxon>
        <taxon>Abrus</taxon>
    </lineage>
</organism>
<dbReference type="OrthoDB" id="1108004at2759"/>
<dbReference type="SMART" id="SM00343">
    <property type="entry name" value="ZnF_C2HC"/>
    <property type="match status" value="1"/>
</dbReference>
<dbReference type="Gene3D" id="4.10.60.10">
    <property type="entry name" value="Zinc finger, CCHC-type"/>
    <property type="match status" value="1"/>
</dbReference>
<dbReference type="GeneID" id="113851048"/>
<protein>
    <submittedName>
        <fullName evidence="5">Uncharacterized protein LOC113851048</fullName>
    </submittedName>
</protein>
<feature type="region of interest" description="Disordered" evidence="2">
    <location>
        <begin position="176"/>
        <end position="217"/>
    </location>
</feature>
<evidence type="ECO:0000259" key="3">
    <source>
        <dbReference type="PROSITE" id="PS50158"/>
    </source>
</evidence>
<dbReference type="PANTHER" id="PTHR35317:SF23">
    <property type="entry name" value="OS04G0629600 PROTEIN"/>
    <property type="match status" value="1"/>
</dbReference>
<feature type="compositionally biased region" description="Basic and acidic residues" evidence="2">
    <location>
        <begin position="187"/>
        <end position="204"/>
    </location>
</feature>
<feature type="region of interest" description="Disordered" evidence="2">
    <location>
        <begin position="246"/>
        <end position="268"/>
    </location>
</feature>
<evidence type="ECO:0000313" key="4">
    <source>
        <dbReference type="Proteomes" id="UP000694853"/>
    </source>
</evidence>
<feature type="domain" description="CCHC-type" evidence="3">
    <location>
        <begin position="228"/>
        <end position="242"/>
    </location>
</feature>
<dbReference type="GO" id="GO:0003676">
    <property type="term" value="F:nucleic acid binding"/>
    <property type="evidence" value="ECO:0007669"/>
    <property type="project" value="InterPro"/>
</dbReference>
<evidence type="ECO:0000256" key="1">
    <source>
        <dbReference type="PROSITE-ProRule" id="PRU00047"/>
    </source>
</evidence>
<accession>A0A8B8K2U0</accession>
<evidence type="ECO:0000256" key="2">
    <source>
        <dbReference type="SAM" id="MobiDB-lite"/>
    </source>
</evidence>
<reference evidence="5" key="2">
    <citation type="submission" date="2025-08" db="UniProtKB">
        <authorList>
            <consortium name="RefSeq"/>
        </authorList>
    </citation>
    <scope>IDENTIFICATION</scope>
    <source>
        <tissue evidence="5">Young leaves</tissue>
    </source>
</reference>
<proteinExistence type="predicted"/>
<dbReference type="PROSITE" id="PS50158">
    <property type="entry name" value="ZF_CCHC"/>
    <property type="match status" value="1"/>
</dbReference>
<sequence>MAGLGGMMQGSLPIFYGKVFDDWHIKMQAIFGFQDVAEIVKEGVAELNSKATEEDRKNHRAQLKLDSKAATAKEAWEILVKTYGERDKNKKVRLQTLWRQFEFLTMDEKCRGQDLKDSAPRFDHMVVAIEETRALETMEIEELQHSLESHEYIMNERRICQEQVLEACSSYKGKGKMFKKSGKSNTQHKDSQEQKNEGVTEFGRRKSQKAMANSDGEKEWKFNKTKVRCFNCQKFGHFAKECWKGDGAKNKPKNQAHLTQTARLTLKR</sequence>
<reference evidence="4" key="1">
    <citation type="journal article" date="2019" name="Toxins">
        <title>Detection of Abrin-Like and Prepropulchellin-Like Toxin Genes and Transcripts Using Whole Genome Sequencing and Full-Length Transcript Sequencing of Abrus precatorius.</title>
        <authorList>
            <person name="Hovde B.T."/>
            <person name="Daligault H.E."/>
            <person name="Hanschen E.R."/>
            <person name="Kunde Y.A."/>
            <person name="Johnson M.B."/>
            <person name="Starkenburg S.R."/>
            <person name="Johnson S.L."/>
        </authorList>
    </citation>
    <scope>NUCLEOTIDE SEQUENCE [LARGE SCALE GENOMIC DNA]</scope>
</reference>
<keyword evidence="1" id="KW-0863">Zinc-finger</keyword>
<keyword evidence="1" id="KW-0862">Zinc</keyword>
<dbReference type="SUPFAM" id="SSF57756">
    <property type="entry name" value="Retrovirus zinc finger-like domains"/>
    <property type="match status" value="1"/>
</dbReference>
<dbReference type="InterPro" id="IPR036875">
    <property type="entry name" value="Znf_CCHC_sf"/>
</dbReference>
<keyword evidence="1" id="KW-0479">Metal-binding</keyword>
<dbReference type="GO" id="GO:0008270">
    <property type="term" value="F:zinc ion binding"/>
    <property type="evidence" value="ECO:0007669"/>
    <property type="project" value="UniProtKB-KW"/>
</dbReference>
<name>A0A8B8K2U0_ABRPR</name>
<feature type="compositionally biased region" description="Polar residues" evidence="2">
    <location>
        <begin position="256"/>
        <end position="268"/>
    </location>
</feature>
<keyword evidence="4" id="KW-1185">Reference proteome</keyword>
<dbReference type="RefSeq" id="XP_027337338.1">
    <property type="nucleotide sequence ID" value="XM_027481537.1"/>
</dbReference>
<dbReference type="PANTHER" id="PTHR35317">
    <property type="entry name" value="OS04G0629600 PROTEIN"/>
    <property type="match status" value="1"/>
</dbReference>
<evidence type="ECO:0000313" key="5">
    <source>
        <dbReference type="RefSeq" id="XP_027337338.1"/>
    </source>
</evidence>
<dbReference type="Pfam" id="PF00098">
    <property type="entry name" value="zf-CCHC"/>
    <property type="match status" value="1"/>
</dbReference>
<dbReference type="AlphaFoldDB" id="A0A8B8K2U0"/>
<dbReference type="Proteomes" id="UP000694853">
    <property type="component" value="Unplaced"/>
</dbReference>
<dbReference type="InterPro" id="IPR001878">
    <property type="entry name" value="Znf_CCHC"/>
</dbReference>
<dbReference type="KEGG" id="aprc:113851048"/>